<sequence length="214" mass="24208">MFGVLLFVICTPAILARSLTQAPDDTLDVMLTTVDKNLPDQWQFHLHDPIQVSFLGFTVFSLAVVNELTASKPYKLQRNSKVYVEEIKPNVIHYTSCLDLEQVDISENFFQLQIAFYKFSINMGMKLVDARSNIDIEVDKGTPGTCKLAISTNVVSKIHFFTSNHVIMRPITKFLEIIDGIPIFHDLFDNIFIPDISGKLSQSIEPVAQNMLCH</sequence>
<dbReference type="EMBL" id="AK418100">
    <property type="protein sequence ID" value="BAN21315.1"/>
    <property type="molecule type" value="mRNA"/>
</dbReference>
<evidence type="ECO:0000256" key="1">
    <source>
        <dbReference type="SAM" id="SignalP"/>
    </source>
</evidence>
<organism evidence="2">
    <name type="scientific">Riptortus pedestris</name>
    <name type="common">Bean bug</name>
    <dbReference type="NCBI Taxonomy" id="329032"/>
    <lineage>
        <taxon>Eukaryota</taxon>
        <taxon>Metazoa</taxon>
        <taxon>Ecdysozoa</taxon>
        <taxon>Arthropoda</taxon>
        <taxon>Hexapoda</taxon>
        <taxon>Insecta</taxon>
        <taxon>Pterygota</taxon>
        <taxon>Neoptera</taxon>
        <taxon>Paraneoptera</taxon>
        <taxon>Hemiptera</taxon>
        <taxon>Heteroptera</taxon>
        <taxon>Panheteroptera</taxon>
        <taxon>Pentatomomorpha</taxon>
        <taxon>Coreoidea</taxon>
        <taxon>Alydidae</taxon>
        <taxon>Riptortus</taxon>
    </lineage>
</organism>
<protein>
    <submittedName>
        <fullName evidence="2">Uncharacterized protein</fullName>
    </submittedName>
</protein>
<feature type="signal peptide" evidence="1">
    <location>
        <begin position="1"/>
        <end position="16"/>
    </location>
</feature>
<evidence type="ECO:0000313" key="2">
    <source>
        <dbReference type="EMBL" id="BAN21315.1"/>
    </source>
</evidence>
<accession>R4WKI1</accession>
<dbReference type="AlphaFoldDB" id="R4WKI1"/>
<reference evidence="2" key="1">
    <citation type="journal article" date="2013" name="PLoS ONE">
        <title>Gene expression in gut symbiotic organ of stinkbug affected by extracellular bacterial symbiont.</title>
        <authorList>
            <person name="Futahashi R."/>
            <person name="Tanaka K."/>
            <person name="Tanahashi M."/>
            <person name="Nikoh N."/>
            <person name="Kikuchi Y."/>
            <person name="Lee B.L."/>
            <person name="Fukatsu T."/>
        </authorList>
    </citation>
    <scope>NUCLEOTIDE SEQUENCE</scope>
    <source>
        <tissue evidence="2">Midgut</tissue>
    </source>
</reference>
<proteinExistence type="evidence at transcript level"/>
<name>R4WKI1_RIPPE</name>
<keyword evidence="1" id="KW-0732">Signal</keyword>
<feature type="chain" id="PRO_5004372532" evidence="1">
    <location>
        <begin position="17"/>
        <end position="214"/>
    </location>
</feature>